<protein>
    <submittedName>
        <fullName evidence="2">Hypothetical exported protein</fullName>
    </submittedName>
</protein>
<dbReference type="Proteomes" id="UP000001933">
    <property type="component" value="Chromosome"/>
</dbReference>
<dbReference type="HOGENOM" id="CLU_1093851_0_0_7"/>
<gene>
    <name evidence="2" type="ORF">SYN_00498</name>
</gene>
<organism evidence="2 3">
    <name type="scientific">Syntrophus aciditrophicus (strain SB)</name>
    <dbReference type="NCBI Taxonomy" id="56780"/>
    <lineage>
        <taxon>Bacteria</taxon>
        <taxon>Pseudomonadati</taxon>
        <taxon>Thermodesulfobacteriota</taxon>
        <taxon>Syntrophia</taxon>
        <taxon>Syntrophales</taxon>
        <taxon>Syntrophaceae</taxon>
        <taxon>Syntrophus</taxon>
    </lineage>
</organism>
<dbReference type="InParanoid" id="Q2LV13"/>
<dbReference type="Pfam" id="PF14341">
    <property type="entry name" value="PilX_N"/>
    <property type="match status" value="1"/>
</dbReference>
<dbReference type="RefSeq" id="WP_011417940.1">
    <property type="nucleotide sequence ID" value="NC_007759.1"/>
</dbReference>
<evidence type="ECO:0000259" key="1">
    <source>
        <dbReference type="Pfam" id="PF14341"/>
    </source>
</evidence>
<proteinExistence type="predicted"/>
<feature type="domain" description="Type 4 fimbrial biogenesis protein PilX N-terminal" evidence="1">
    <location>
        <begin position="5"/>
        <end position="54"/>
    </location>
</feature>
<dbReference type="EMBL" id="CP000252">
    <property type="protein sequence ID" value="ABC77919.1"/>
    <property type="molecule type" value="Genomic_DNA"/>
</dbReference>
<dbReference type="InterPro" id="IPR025746">
    <property type="entry name" value="PilX_N_dom"/>
</dbReference>
<evidence type="ECO:0000313" key="2">
    <source>
        <dbReference type="EMBL" id="ABC77919.1"/>
    </source>
</evidence>
<sequence length="254" mass="26515">MKHKKGSILVYSLIILTTMLAIVGSVTSVSLMEKKGASSTQASVQAYQVADSGVQFAIRKINARISAGGGTIEEAFGSGSCNSGKIPTNADGGPIGSNYELTFYDSSDAKIIDCNAQVSSINSIGSVGTYDGAVRAVNVAVAAGGDYQSVYVDTDGDLVFLCKINTTTGVVGCKAKEDVTNSVPWYTCKSPWSSPTSGNYSLDCVYVNPGNGFSCCRTNADTGTIECKYSKSFFGGACKMYSPDADWMSITPSP</sequence>
<keyword evidence="3" id="KW-1185">Reference proteome</keyword>
<accession>Q2LV13</accession>
<dbReference type="AlphaFoldDB" id="Q2LV13"/>
<evidence type="ECO:0000313" key="3">
    <source>
        <dbReference type="Proteomes" id="UP000001933"/>
    </source>
</evidence>
<name>Q2LV13_SYNAS</name>
<dbReference type="OrthoDB" id="5432224at2"/>
<reference evidence="2 3" key="1">
    <citation type="journal article" date="2007" name="Proc. Natl. Acad. Sci. U.S.A.">
        <title>The genome of Syntrophus aciditrophicus: life at the thermodynamic limit of microbial growth.</title>
        <authorList>
            <person name="McInerney M.J."/>
            <person name="Rohlin L."/>
            <person name="Mouttaki H."/>
            <person name="Kim U."/>
            <person name="Krupp R.S."/>
            <person name="Rios-Hernandez L."/>
            <person name="Sieber J."/>
            <person name="Struchtemeyer C.G."/>
            <person name="Bhattacharyya A."/>
            <person name="Campbell J.W."/>
            <person name="Gunsalus R.P."/>
        </authorList>
    </citation>
    <scope>NUCLEOTIDE SEQUENCE [LARGE SCALE GENOMIC DNA]</scope>
    <source>
        <strain evidence="2 3">SB</strain>
    </source>
</reference>
<dbReference type="KEGG" id="sat:SYN_00498"/>